<sequence length="55" mass="6179">MIRTSSLRGVHSRASVQGALTGCHRDEFNFLPNSSPSRGILFNRYGGKWVFQLLL</sequence>
<dbReference type="EMBL" id="MU266526">
    <property type="protein sequence ID" value="KAH7921434.1"/>
    <property type="molecule type" value="Genomic_DNA"/>
</dbReference>
<evidence type="ECO:0000313" key="2">
    <source>
        <dbReference type="Proteomes" id="UP000790709"/>
    </source>
</evidence>
<comment type="caution">
    <text evidence="1">The sequence shown here is derived from an EMBL/GenBank/DDBJ whole genome shotgun (WGS) entry which is preliminary data.</text>
</comment>
<dbReference type="Proteomes" id="UP000790709">
    <property type="component" value="Unassembled WGS sequence"/>
</dbReference>
<organism evidence="1 2">
    <name type="scientific">Leucogyrophana mollusca</name>
    <dbReference type="NCBI Taxonomy" id="85980"/>
    <lineage>
        <taxon>Eukaryota</taxon>
        <taxon>Fungi</taxon>
        <taxon>Dikarya</taxon>
        <taxon>Basidiomycota</taxon>
        <taxon>Agaricomycotina</taxon>
        <taxon>Agaricomycetes</taxon>
        <taxon>Agaricomycetidae</taxon>
        <taxon>Boletales</taxon>
        <taxon>Boletales incertae sedis</taxon>
        <taxon>Leucogyrophana</taxon>
    </lineage>
</organism>
<accession>A0ACB8B797</accession>
<evidence type="ECO:0000313" key="1">
    <source>
        <dbReference type="EMBL" id="KAH7921434.1"/>
    </source>
</evidence>
<proteinExistence type="predicted"/>
<name>A0ACB8B797_9AGAM</name>
<keyword evidence="2" id="KW-1185">Reference proteome</keyword>
<reference evidence="1" key="1">
    <citation type="journal article" date="2021" name="New Phytol.">
        <title>Evolutionary innovations through gain and loss of genes in the ectomycorrhizal Boletales.</title>
        <authorList>
            <person name="Wu G."/>
            <person name="Miyauchi S."/>
            <person name="Morin E."/>
            <person name="Kuo A."/>
            <person name="Drula E."/>
            <person name="Varga T."/>
            <person name="Kohler A."/>
            <person name="Feng B."/>
            <person name="Cao Y."/>
            <person name="Lipzen A."/>
            <person name="Daum C."/>
            <person name="Hundley H."/>
            <person name="Pangilinan J."/>
            <person name="Johnson J."/>
            <person name="Barry K."/>
            <person name="LaButti K."/>
            <person name="Ng V."/>
            <person name="Ahrendt S."/>
            <person name="Min B."/>
            <person name="Choi I.G."/>
            <person name="Park H."/>
            <person name="Plett J.M."/>
            <person name="Magnuson J."/>
            <person name="Spatafora J.W."/>
            <person name="Nagy L.G."/>
            <person name="Henrissat B."/>
            <person name="Grigoriev I.V."/>
            <person name="Yang Z.L."/>
            <person name="Xu J."/>
            <person name="Martin F.M."/>
        </authorList>
    </citation>
    <scope>NUCLEOTIDE SEQUENCE</scope>
    <source>
        <strain evidence="1">KUC20120723A-06</strain>
    </source>
</reference>
<gene>
    <name evidence="1" type="ORF">BV22DRAFT_730366</name>
</gene>
<protein>
    <submittedName>
        <fullName evidence="1">Uncharacterized protein</fullName>
    </submittedName>
</protein>